<feature type="chain" id="PRO_5037309049" description="Cytochrome c domain-containing protein" evidence="1">
    <location>
        <begin position="24"/>
        <end position="538"/>
    </location>
</feature>
<dbReference type="EMBL" id="CP076134">
    <property type="protein sequence ID" value="QWG14194.1"/>
    <property type="molecule type" value="Genomic_DNA"/>
</dbReference>
<protein>
    <recommendedName>
        <fullName evidence="4">Cytochrome c domain-containing protein</fullName>
    </recommendedName>
</protein>
<evidence type="ECO:0000313" key="3">
    <source>
        <dbReference type="Proteomes" id="UP000680839"/>
    </source>
</evidence>
<evidence type="ECO:0000313" key="2">
    <source>
        <dbReference type="EMBL" id="QWG14194.1"/>
    </source>
</evidence>
<accession>A0A975NHE1</accession>
<sequence>MGRALQFFFIILVLLCSGLPAHAVEGAALERGAAVTDPLALRELDLREHRPDRLDRAGFGLRPFVAPAGSAAAPILNDELFALPSMAPVRRALDGEFERYVARHRASLPGETIGVGASHDWQMFDRDLLYSRRARFVLAGIVNRMDRAYVSPETCGEIRLIYRLTRAGDAEAVESAQSSRLPVTLNVVLRAKGEKKQLVPGGIAIACKEIARRWLASAEWRQTGAELAIRLMSAGGPLEFVEPADVDRIETNLQIAHAPKSSVRDFRTDYLLKVFRFDPRARVFEEAPMENQIDRTRILADRNLAHDFKAWLLDPRRFNEFDRGTILIPERFLAKAAIAATPVGFDPSELQPAFGLVQGEGAGAPPVFSESDVVAALRKAAEAGVTPANIRSVAGFARRLNDVTCSGCHQTRGIGGFHFPGVDWMAAQPSNATVVPASPHFFGDQIRRRDILNSLKWGSSPDYSRGFSGRPQLRTRSEFLGELAGTGYYDGWGAHCYQQSAKAADNDPSFRAWTCAKGLACQPAGKTSRMGMCFVRSR</sequence>
<feature type="signal peptide" evidence="1">
    <location>
        <begin position="1"/>
        <end position="23"/>
    </location>
</feature>
<dbReference type="RefSeq" id="WP_215622830.1">
    <property type="nucleotide sequence ID" value="NZ_CP076134.1"/>
</dbReference>
<dbReference type="Proteomes" id="UP000680839">
    <property type="component" value="Chromosome"/>
</dbReference>
<gene>
    <name evidence="2" type="ORF">KMZ29_05760</name>
</gene>
<dbReference type="AlphaFoldDB" id="A0A975NHE1"/>
<reference evidence="2" key="1">
    <citation type="submission" date="2021-06" db="EMBL/GenBank/DDBJ databases">
        <title>Bradyrhizobium sp. S2-20-1 Genome sequencing.</title>
        <authorList>
            <person name="Jin L."/>
        </authorList>
    </citation>
    <scope>NUCLEOTIDE SEQUENCE</scope>
    <source>
        <strain evidence="2">S2-20-1</strain>
    </source>
</reference>
<name>A0A975NHE1_9BRAD</name>
<keyword evidence="1" id="KW-0732">Signal</keyword>
<evidence type="ECO:0008006" key="4">
    <source>
        <dbReference type="Google" id="ProtNLM"/>
    </source>
</evidence>
<organism evidence="2 3">
    <name type="scientific">Bradyrhizobium sediminis</name>
    <dbReference type="NCBI Taxonomy" id="2840469"/>
    <lineage>
        <taxon>Bacteria</taxon>
        <taxon>Pseudomonadati</taxon>
        <taxon>Pseudomonadota</taxon>
        <taxon>Alphaproteobacteria</taxon>
        <taxon>Hyphomicrobiales</taxon>
        <taxon>Nitrobacteraceae</taxon>
        <taxon>Bradyrhizobium</taxon>
    </lineage>
</organism>
<evidence type="ECO:0000256" key="1">
    <source>
        <dbReference type="SAM" id="SignalP"/>
    </source>
</evidence>
<proteinExistence type="predicted"/>